<keyword evidence="2" id="KW-1185">Reference proteome</keyword>
<comment type="caution">
    <text evidence="1">The sequence shown here is derived from an EMBL/GenBank/DDBJ whole genome shotgun (WGS) entry which is preliminary data.</text>
</comment>
<accession>A0ACA9MXB3</accession>
<protein>
    <submittedName>
        <fullName evidence="1">1382_t:CDS:1</fullName>
    </submittedName>
</protein>
<dbReference type="EMBL" id="CAJVPU010011801">
    <property type="protein sequence ID" value="CAG8617987.1"/>
    <property type="molecule type" value="Genomic_DNA"/>
</dbReference>
<evidence type="ECO:0000313" key="2">
    <source>
        <dbReference type="Proteomes" id="UP000789702"/>
    </source>
</evidence>
<proteinExistence type="predicted"/>
<feature type="non-terminal residue" evidence="1">
    <location>
        <position position="1"/>
    </location>
</feature>
<organism evidence="1 2">
    <name type="scientific">Dentiscutata heterogama</name>
    <dbReference type="NCBI Taxonomy" id="1316150"/>
    <lineage>
        <taxon>Eukaryota</taxon>
        <taxon>Fungi</taxon>
        <taxon>Fungi incertae sedis</taxon>
        <taxon>Mucoromycota</taxon>
        <taxon>Glomeromycotina</taxon>
        <taxon>Glomeromycetes</taxon>
        <taxon>Diversisporales</taxon>
        <taxon>Gigasporaceae</taxon>
        <taxon>Dentiscutata</taxon>
    </lineage>
</organism>
<sequence>NKLSNYPAYPYLAILNTSNYEWTAPKAINSIGPVAKHTSIIIENYMILAFGVNVTDDEFIRNIYKMDISNPSIYKWSLLSRYNDYYSLPGFLEYIYNRLIGKIIIIGIVFLVMAIVRFLVVAIVGFVGFLFKNDRNNVTSNQSDYGSITPV</sequence>
<reference evidence="1" key="1">
    <citation type="submission" date="2021-06" db="EMBL/GenBank/DDBJ databases">
        <authorList>
            <person name="Kallberg Y."/>
            <person name="Tangrot J."/>
            <person name="Rosling A."/>
        </authorList>
    </citation>
    <scope>NUCLEOTIDE SEQUENCE</scope>
    <source>
        <strain evidence="1">IL203A</strain>
    </source>
</reference>
<evidence type="ECO:0000313" key="1">
    <source>
        <dbReference type="EMBL" id="CAG8617987.1"/>
    </source>
</evidence>
<gene>
    <name evidence="1" type="ORF">DHETER_LOCUS7901</name>
</gene>
<dbReference type="Proteomes" id="UP000789702">
    <property type="component" value="Unassembled WGS sequence"/>
</dbReference>
<name>A0ACA9MXB3_9GLOM</name>